<reference evidence="1 2" key="1">
    <citation type="submission" date="2018-04" db="EMBL/GenBank/DDBJ databases">
        <authorList>
            <person name="Go L.Y."/>
            <person name="Mitchell J.A."/>
        </authorList>
    </citation>
    <scope>NUCLEOTIDE SEQUENCE [LARGE SCALE GENOMIC DNA]</scope>
</reference>
<dbReference type="Proteomes" id="UP000251795">
    <property type="component" value="Segment"/>
</dbReference>
<protein>
    <submittedName>
        <fullName evidence="1">Uncharacterized protein</fullName>
    </submittedName>
</protein>
<gene>
    <name evidence="1" type="ORF">Alexandra_297</name>
</gene>
<accession>A0A2Z4QEZ7</accession>
<dbReference type="EMBL" id="MH248138">
    <property type="protein sequence ID" value="AWY08553.1"/>
    <property type="molecule type" value="Genomic_DNA"/>
</dbReference>
<keyword evidence="2" id="KW-1185">Reference proteome</keyword>
<evidence type="ECO:0000313" key="1">
    <source>
        <dbReference type="EMBL" id="AWY08553.1"/>
    </source>
</evidence>
<sequence>MTKKNEIKLSDADISTGIVCINEALAKHGLSCALGDVGYETVYTDESGETQGGWYAEFDKKSREKLRESKQVHWRNTGMLGGDTIDEILKTIAGLKFRNHDKEPTPLQLKKAETALSKEEATKKALGVYNSALPLSDADLKLCIDHFRTLEKMIRIDPMLKLAQPYVVNNLYQLENYLHARKCK</sequence>
<evidence type="ECO:0000313" key="2">
    <source>
        <dbReference type="Proteomes" id="UP000251795"/>
    </source>
</evidence>
<name>A0A2Z4QEZ7_9CAUD</name>
<proteinExistence type="predicted"/>
<organism evidence="1 2">
    <name type="scientific">Erwinia phage vB_EamM_Alexandra</name>
    <dbReference type="NCBI Taxonomy" id="2201424"/>
    <lineage>
        <taxon>Viruses</taxon>
        <taxon>Duplodnaviria</taxon>
        <taxon>Heunggongvirae</taxon>
        <taxon>Uroviricota</taxon>
        <taxon>Caudoviricetes</taxon>
        <taxon>Alexandravirus</taxon>
        <taxon>Alexandravirus alexandra</taxon>
    </lineage>
</organism>